<keyword evidence="3" id="KW-1185">Reference proteome</keyword>
<name>A0AAE1YIA4_9LAMI</name>
<feature type="compositionally biased region" description="Polar residues" evidence="1">
    <location>
        <begin position="218"/>
        <end position="230"/>
    </location>
</feature>
<accession>A0AAE1YIA4</accession>
<comment type="caution">
    <text evidence="2">The sequence shown here is derived from an EMBL/GenBank/DDBJ whole genome shotgun (WGS) entry which is preliminary data.</text>
</comment>
<reference evidence="2" key="2">
    <citation type="journal article" date="2024" name="Plant">
        <title>Genomic evolution and insights into agronomic trait innovations of Sesamum species.</title>
        <authorList>
            <person name="Miao H."/>
            <person name="Wang L."/>
            <person name="Qu L."/>
            <person name="Liu H."/>
            <person name="Sun Y."/>
            <person name="Le M."/>
            <person name="Wang Q."/>
            <person name="Wei S."/>
            <person name="Zheng Y."/>
            <person name="Lin W."/>
            <person name="Duan Y."/>
            <person name="Cao H."/>
            <person name="Xiong S."/>
            <person name="Wang X."/>
            <person name="Wei L."/>
            <person name="Li C."/>
            <person name="Ma Q."/>
            <person name="Ju M."/>
            <person name="Zhao R."/>
            <person name="Li G."/>
            <person name="Mu C."/>
            <person name="Tian Q."/>
            <person name="Mei H."/>
            <person name="Zhang T."/>
            <person name="Gao T."/>
            <person name="Zhang H."/>
        </authorList>
    </citation>
    <scope>NUCLEOTIDE SEQUENCE</scope>
    <source>
        <strain evidence="2">3651</strain>
    </source>
</reference>
<proteinExistence type="predicted"/>
<dbReference type="Proteomes" id="UP001293254">
    <property type="component" value="Unassembled WGS sequence"/>
</dbReference>
<reference evidence="2" key="1">
    <citation type="submission" date="2020-06" db="EMBL/GenBank/DDBJ databases">
        <authorList>
            <person name="Li T."/>
            <person name="Hu X."/>
            <person name="Zhang T."/>
            <person name="Song X."/>
            <person name="Zhang H."/>
            <person name="Dai N."/>
            <person name="Sheng W."/>
            <person name="Hou X."/>
            <person name="Wei L."/>
        </authorList>
    </citation>
    <scope>NUCLEOTIDE SEQUENCE</scope>
    <source>
        <strain evidence="2">3651</strain>
        <tissue evidence="2">Leaf</tissue>
    </source>
</reference>
<dbReference type="AlphaFoldDB" id="A0AAE1YIA4"/>
<feature type="region of interest" description="Disordered" evidence="1">
    <location>
        <begin position="199"/>
        <end position="279"/>
    </location>
</feature>
<gene>
    <name evidence="2" type="ORF">Salat_0834100</name>
</gene>
<evidence type="ECO:0000313" key="2">
    <source>
        <dbReference type="EMBL" id="KAK4430724.1"/>
    </source>
</evidence>
<sequence length="360" mass="39222">MDYGYTTSDRTSSDSSFSSPPYYTLSTSKNQRKDDPSHQSFLLKRNFLFFVKTVNLLGLPEGFEILTPIEYQRANNPPAGCVIVYAAQCVSGLRLMFIHDKPSSYEAWKNRFFFVQKAEWEVPLVWRSSLNDLPSINFELLNERVKAAGPLDHGFKANALVEEDLLIVAGLHPIPDTYTGLESRYFRLPAVRKFLSENVPSNPLSSSSTTSASATPSDIQSSGRGQSPSRTPLVVGPSSSSPSPTPTGYVNPSSESPVIEVETSPEGDTTPAPSSPPFVLLSEVGSCSQKRSRVEEAPQVEEAFLSDPTQAAASASFPLPVMTPQFNPKVGVSNMCKVANKSDVEFLSGRSMESLGHLIL</sequence>
<feature type="compositionally biased region" description="Low complexity" evidence="1">
    <location>
        <begin position="1"/>
        <end position="24"/>
    </location>
</feature>
<feature type="compositionally biased region" description="Low complexity" evidence="1">
    <location>
        <begin position="200"/>
        <end position="217"/>
    </location>
</feature>
<organism evidence="2 3">
    <name type="scientific">Sesamum alatum</name>
    <dbReference type="NCBI Taxonomy" id="300844"/>
    <lineage>
        <taxon>Eukaryota</taxon>
        <taxon>Viridiplantae</taxon>
        <taxon>Streptophyta</taxon>
        <taxon>Embryophyta</taxon>
        <taxon>Tracheophyta</taxon>
        <taxon>Spermatophyta</taxon>
        <taxon>Magnoliopsida</taxon>
        <taxon>eudicotyledons</taxon>
        <taxon>Gunneridae</taxon>
        <taxon>Pentapetalae</taxon>
        <taxon>asterids</taxon>
        <taxon>lamiids</taxon>
        <taxon>Lamiales</taxon>
        <taxon>Pedaliaceae</taxon>
        <taxon>Sesamum</taxon>
    </lineage>
</organism>
<feature type="region of interest" description="Disordered" evidence="1">
    <location>
        <begin position="1"/>
        <end position="35"/>
    </location>
</feature>
<protein>
    <submittedName>
        <fullName evidence="2">Uncharacterized protein</fullName>
    </submittedName>
</protein>
<evidence type="ECO:0000313" key="3">
    <source>
        <dbReference type="Proteomes" id="UP001293254"/>
    </source>
</evidence>
<evidence type="ECO:0000256" key="1">
    <source>
        <dbReference type="SAM" id="MobiDB-lite"/>
    </source>
</evidence>
<dbReference type="EMBL" id="JACGWO010000003">
    <property type="protein sequence ID" value="KAK4430724.1"/>
    <property type="molecule type" value="Genomic_DNA"/>
</dbReference>